<protein>
    <submittedName>
        <fullName evidence="1">Uncharacterized protein</fullName>
    </submittedName>
</protein>
<name>A0A445MY19_9BACT</name>
<dbReference type="EMBL" id="OJIN01000135">
    <property type="protein sequence ID" value="SPD74272.1"/>
    <property type="molecule type" value="Genomic_DNA"/>
</dbReference>
<evidence type="ECO:0000313" key="1">
    <source>
        <dbReference type="EMBL" id="SPD74272.1"/>
    </source>
</evidence>
<gene>
    <name evidence="1" type="ORF">PITCH_A220039</name>
</gene>
<dbReference type="AlphaFoldDB" id="A0A445MY19"/>
<accession>A0A445MY19</accession>
<sequence length="133" mass="15170">MTCQNPVLDLDVIIGRMTHEQYLKINVPVSWDEIHGLQNNILSWRKQSQQFGTLVERFITYAGTLRHIHLNAPGAPITDTGVQPAARGVRVTVTKDDKPDDIYRNPDRYSVHTQRRFGLLPNQREKQPVKATG</sequence>
<proteinExistence type="predicted"/>
<organism evidence="1">
    <name type="scientific">uncultured Desulfobacterium sp</name>
    <dbReference type="NCBI Taxonomy" id="201089"/>
    <lineage>
        <taxon>Bacteria</taxon>
        <taxon>Pseudomonadati</taxon>
        <taxon>Thermodesulfobacteriota</taxon>
        <taxon>Desulfobacteria</taxon>
        <taxon>Desulfobacterales</taxon>
        <taxon>Desulfobacteriaceae</taxon>
        <taxon>Desulfobacterium</taxon>
        <taxon>environmental samples</taxon>
    </lineage>
</organism>
<reference evidence="1" key="1">
    <citation type="submission" date="2018-01" db="EMBL/GenBank/DDBJ databases">
        <authorList>
            <person name="Regsiter A."/>
            <person name="William W."/>
        </authorList>
    </citation>
    <scope>NUCLEOTIDE SEQUENCE</scope>
    <source>
        <strain evidence="1">TRIP AH-1</strain>
    </source>
</reference>